<dbReference type="Proteomes" id="UP000742024">
    <property type="component" value="Unassembled WGS sequence"/>
</dbReference>
<accession>A0ABQ7PAR4</accession>
<reference evidence="1 2" key="1">
    <citation type="journal article" date="2020" name="bioRxiv">
        <title>Whole genome comparisons of ergot fungi reveals the divergence and evolution of species within the genus Claviceps are the result of varying mechanisms driving genome evolution and host range expansion.</title>
        <authorList>
            <person name="Wyka S.A."/>
            <person name="Mondo S.J."/>
            <person name="Liu M."/>
            <person name="Dettman J."/>
            <person name="Nalam V."/>
            <person name="Broders K.D."/>
        </authorList>
    </citation>
    <scope>NUCLEOTIDE SEQUENCE [LARGE SCALE GENOMIC DNA]</scope>
    <source>
        <strain evidence="1 2">LM583</strain>
    </source>
</reference>
<evidence type="ECO:0000313" key="2">
    <source>
        <dbReference type="Proteomes" id="UP000742024"/>
    </source>
</evidence>
<keyword evidence="2" id="KW-1185">Reference proteome</keyword>
<gene>
    <name evidence="1" type="ORF">E4U57_003386</name>
</gene>
<proteinExistence type="predicted"/>
<dbReference type="EMBL" id="SRPR01000253">
    <property type="protein sequence ID" value="KAG5955531.1"/>
    <property type="molecule type" value="Genomic_DNA"/>
</dbReference>
<sequence length="102" mass="10968">MTQQAGSVDCVAALVEKERCVAGAGLGWATHRSLAQSRSGAPAKKVGGRESGLTANSEETRSWCFEIRNPAPNVLFTPYTTSLSVVSQHLLQHVTHFFSLKP</sequence>
<evidence type="ECO:0000313" key="1">
    <source>
        <dbReference type="EMBL" id="KAG5955531.1"/>
    </source>
</evidence>
<organism evidence="1 2">
    <name type="scientific">Claviceps arundinis</name>
    <dbReference type="NCBI Taxonomy" id="1623583"/>
    <lineage>
        <taxon>Eukaryota</taxon>
        <taxon>Fungi</taxon>
        <taxon>Dikarya</taxon>
        <taxon>Ascomycota</taxon>
        <taxon>Pezizomycotina</taxon>
        <taxon>Sordariomycetes</taxon>
        <taxon>Hypocreomycetidae</taxon>
        <taxon>Hypocreales</taxon>
        <taxon>Clavicipitaceae</taxon>
        <taxon>Claviceps</taxon>
    </lineage>
</organism>
<protein>
    <submittedName>
        <fullName evidence="1">Uncharacterized protein</fullName>
    </submittedName>
</protein>
<comment type="caution">
    <text evidence="1">The sequence shown here is derived from an EMBL/GenBank/DDBJ whole genome shotgun (WGS) entry which is preliminary data.</text>
</comment>
<name>A0ABQ7PAR4_9HYPO</name>